<reference evidence="2" key="1">
    <citation type="journal article" date="2018" name="Front. Microbiol.">
        <title>Genome-Based Analysis Reveals the Taxonomy and Diversity of the Family Idiomarinaceae.</title>
        <authorList>
            <person name="Liu Y."/>
            <person name="Lai Q."/>
            <person name="Shao Z."/>
        </authorList>
    </citation>
    <scope>NUCLEOTIDE SEQUENCE [LARGE SCALE GENOMIC DNA]</scope>
    <source>
        <strain evidence="2">R22</strain>
    </source>
</reference>
<protein>
    <submittedName>
        <fullName evidence="1">DUF3549 domain-containing protein</fullName>
    </submittedName>
</protein>
<name>A0A432YYV3_9GAMM</name>
<dbReference type="EMBL" id="PIQC01000005">
    <property type="protein sequence ID" value="RUO68803.1"/>
    <property type="molecule type" value="Genomic_DNA"/>
</dbReference>
<keyword evidence="2" id="KW-1185">Reference proteome</keyword>
<sequence length="343" mass="38877">MSAPTITTLGEFLQAGQAEYKIFDIGRCLTELPREEFAAIEQQQRPYPYPIARQAQLAILFQHKQHDQQPFLWFLQFPLDERGLLNLAARNQYLEYVVSALGHEITGEMTEEQEKQLQQNPYLLNPSEQQRAALHALVQRQQKLSPSIHFETAEAYLKQPQSGIDWQKIGLQGLHDCAARLEQLPELSEAIAKQFAHYPAAVRQPLAIALEQQTITAPIRDSLLRHLADEDPKLCTDSLRALASVTRHPRVKKSVNELVPKATADQLVVIAARLWPILNEEQNLLRYLDAIAALDKVLFDALFQDIIALPDIRPLLLSILAQQKQSEEVGKALNRLKQQTQGT</sequence>
<evidence type="ECO:0000313" key="1">
    <source>
        <dbReference type="EMBL" id="RUO68803.1"/>
    </source>
</evidence>
<dbReference type="InterPro" id="IPR021936">
    <property type="entry name" value="DUF3549"/>
</dbReference>
<accession>A0A432YYV3</accession>
<dbReference type="AlphaFoldDB" id="A0A432YYV3"/>
<dbReference type="RefSeq" id="WP_126781885.1">
    <property type="nucleotide sequence ID" value="NZ_PIQC01000005.1"/>
</dbReference>
<proteinExistence type="predicted"/>
<dbReference type="OrthoDB" id="5597089at2"/>
<comment type="caution">
    <text evidence="1">The sequence shown here is derived from an EMBL/GenBank/DDBJ whole genome shotgun (WGS) entry which is preliminary data.</text>
</comment>
<gene>
    <name evidence="1" type="ORF">CWI78_07770</name>
</gene>
<evidence type="ECO:0000313" key="2">
    <source>
        <dbReference type="Proteomes" id="UP000288058"/>
    </source>
</evidence>
<dbReference type="Pfam" id="PF12069">
    <property type="entry name" value="DUF3549"/>
    <property type="match status" value="1"/>
</dbReference>
<dbReference type="Proteomes" id="UP000288058">
    <property type="component" value="Unassembled WGS sequence"/>
</dbReference>
<organism evidence="1 2">
    <name type="scientific">Idiomarina ramblicola</name>
    <dbReference type="NCBI Taxonomy" id="263724"/>
    <lineage>
        <taxon>Bacteria</taxon>
        <taxon>Pseudomonadati</taxon>
        <taxon>Pseudomonadota</taxon>
        <taxon>Gammaproteobacteria</taxon>
        <taxon>Alteromonadales</taxon>
        <taxon>Idiomarinaceae</taxon>
        <taxon>Idiomarina</taxon>
    </lineage>
</organism>